<proteinExistence type="predicted"/>
<dbReference type="PROSITE" id="PS51379">
    <property type="entry name" value="4FE4S_FER_2"/>
    <property type="match status" value="1"/>
</dbReference>
<dbReference type="GO" id="GO:0046872">
    <property type="term" value="F:metal ion binding"/>
    <property type="evidence" value="ECO:0007669"/>
    <property type="project" value="UniProtKB-KW"/>
</dbReference>
<dbReference type="CDD" id="cd10551">
    <property type="entry name" value="PsrB"/>
    <property type="match status" value="1"/>
</dbReference>
<dbReference type="Gene3D" id="3.30.70.20">
    <property type="match status" value="2"/>
</dbReference>
<dbReference type="EMBL" id="METM01000008">
    <property type="protein sequence ID" value="OGB90458.1"/>
    <property type="molecule type" value="Genomic_DNA"/>
</dbReference>
<organism evidence="6 7">
    <name type="scientific">candidate division WOR-1 bacterium RIFCSPHIGHO2_01_FULL_53_15</name>
    <dbReference type="NCBI Taxonomy" id="1802564"/>
    <lineage>
        <taxon>Bacteria</taxon>
        <taxon>Bacillati</taxon>
        <taxon>Saganbacteria</taxon>
    </lineage>
</organism>
<feature type="domain" description="4Fe-4S ferredoxin-type" evidence="5">
    <location>
        <begin position="111"/>
        <end position="140"/>
    </location>
</feature>
<dbReference type="InterPro" id="IPR017896">
    <property type="entry name" value="4Fe4S_Fe-S-bd"/>
</dbReference>
<dbReference type="GO" id="GO:0051539">
    <property type="term" value="F:4 iron, 4 sulfur cluster binding"/>
    <property type="evidence" value="ECO:0007669"/>
    <property type="project" value="UniProtKB-KW"/>
</dbReference>
<keyword evidence="3" id="KW-0408">Iron</keyword>
<dbReference type="Proteomes" id="UP000178724">
    <property type="component" value="Unassembled WGS sequence"/>
</dbReference>
<dbReference type="AlphaFoldDB" id="A0A1F4Q3D0"/>
<keyword evidence="2" id="KW-0479">Metal-binding</keyword>
<dbReference type="Pfam" id="PF13247">
    <property type="entry name" value="Fer4_11"/>
    <property type="match status" value="2"/>
</dbReference>
<evidence type="ECO:0000256" key="4">
    <source>
        <dbReference type="ARBA" id="ARBA00023014"/>
    </source>
</evidence>
<evidence type="ECO:0000256" key="3">
    <source>
        <dbReference type="ARBA" id="ARBA00023004"/>
    </source>
</evidence>
<dbReference type="PANTHER" id="PTHR43177:SF9">
    <property type="entry name" value="PROTEIN NRFC"/>
    <property type="match status" value="1"/>
</dbReference>
<reference evidence="6 7" key="1">
    <citation type="journal article" date="2016" name="Nat. Commun.">
        <title>Thousands of microbial genomes shed light on interconnected biogeochemical processes in an aquifer system.</title>
        <authorList>
            <person name="Anantharaman K."/>
            <person name="Brown C.T."/>
            <person name="Hug L.A."/>
            <person name="Sharon I."/>
            <person name="Castelle C.J."/>
            <person name="Probst A.J."/>
            <person name="Thomas B.C."/>
            <person name="Singh A."/>
            <person name="Wilkins M.J."/>
            <person name="Karaoz U."/>
            <person name="Brodie E.L."/>
            <person name="Williams K.H."/>
            <person name="Hubbard S.S."/>
            <person name="Banfield J.F."/>
        </authorList>
    </citation>
    <scope>NUCLEOTIDE SEQUENCE [LARGE SCALE GENOMIC DNA]</scope>
</reference>
<evidence type="ECO:0000313" key="6">
    <source>
        <dbReference type="EMBL" id="OGB90458.1"/>
    </source>
</evidence>
<comment type="caution">
    <text evidence="6">The sequence shown here is derived from an EMBL/GenBank/DDBJ whole genome shotgun (WGS) entry which is preliminary data.</text>
</comment>
<name>A0A1F4Q3D0_UNCSA</name>
<dbReference type="InterPro" id="IPR017900">
    <property type="entry name" value="4Fe4S_Fe_S_CS"/>
</dbReference>
<sequence>MYEGKDELTIIQEDIKRALKRPGAKWAMLLDLRRCVLCHSCTIGCVAEQKSPPGITYRPVYEEESGNYPAVQRRFTPRPCQQCDKPPCVAACPNAGENLATWKSEKGDSAGIVMINYDQCVGCGRCVIACPYKARALDKGAFYTEETPKIEEYEKAPTFEYSKQWPREKYNIPVGVARKCHFCLHRLRKGMLPMCVSTCIGRVNYFGDPTDAESLIYKVMQANQDKIRVLTAVKGEYPGKAPEFAKASATQPRVYYIVA</sequence>
<keyword evidence="4" id="KW-0411">Iron-sulfur</keyword>
<evidence type="ECO:0000259" key="5">
    <source>
        <dbReference type="PROSITE" id="PS51379"/>
    </source>
</evidence>
<dbReference type="PROSITE" id="PS00198">
    <property type="entry name" value="4FE4S_FER_1"/>
    <property type="match status" value="1"/>
</dbReference>
<accession>A0A1F4Q3D0</accession>
<protein>
    <submittedName>
        <fullName evidence="6">Molybdopterin oxidoreductase</fullName>
    </submittedName>
</protein>
<dbReference type="SUPFAM" id="SSF54862">
    <property type="entry name" value="4Fe-4S ferredoxins"/>
    <property type="match status" value="1"/>
</dbReference>
<dbReference type="PANTHER" id="PTHR43177">
    <property type="entry name" value="PROTEIN NRFC"/>
    <property type="match status" value="1"/>
</dbReference>
<keyword evidence="1" id="KW-0004">4Fe-4S</keyword>
<evidence type="ECO:0000313" key="7">
    <source>
        <dbReference type="Proteomes" id="UP000178724"/>
    </source>
</evidence>
<evidence type="ECO:0000256" key="1">
    <source>
        <dbReference type="ARBA" id="ARBA00022485"/>
    </source>
</evidence>
<evidence type="ECO:0000256" key="2">
    <source>
        <dbReference type="ARBA" id="ARBA00022723"/>
    </source>
</evidence>
<gene>
    <name evidence="6" type="ORF">A2625_00725</name>
</gene>
<dbReference type="InterPro" id="IPR050954">
    <property type="entry name" value="ET_IronSulfur_Cluster-Binding"/>
</dbReference>